<evidence type="ECO:0000313" key="3">
    <source>
        <dbReference type="EMBL" id="MFD0916219.1"/>
    </source>
</evidence>
<comment type="caution">
    <text evidence="3">The sequence shown here is derived from an EMBL/GenBank/DDBJ whole genome shotgun (WGS) entry which is preliminary data.</text>
</comment>
<reference evidence="4" key="1">
    <citation type="journal article" date="2019" name="Int. J. Syst. Evol. Microbiol.">
        <title>The Global Catalogue of Microorganisms (GCM) 10K type strain sequencing project: providing services to taxonomists for standard genome sequencing and annotation.</title>
        <authorList>
            <consortium name="The Broad Institute Genomics Platform"/>
            <consortium name="The Broad Institute Genome Sequencing Center for Infectious Disease"/>
            <person name="Wu L."/>
            <person name="Ma J."/>
        </authorList>
    </citation>
    <scope>NUCLEOTIDE SEQUENCE [LARGE SCALE GENOMIC DNA]</scope>
    <source>
        <strain evidence="4">CCUG 60023</strain>
    </source>
</reference>
<dbReference type="EMBL" id="JBHTJV010000003">
    <property type="protein sequence ID" value="MFD0916219.1"/>
    <property type="molecule type" value="Genomic_DNA"/>
</dbReference>
<proteinExistence type="predicted"/>
<organism evidence="3 4">
    <name type="scientific">Pseudahrensia aquimaris</name>
    <dbReference type="NCBI Taxonomy" id="744461"/>
    <lineage>
        <taxon>Bacteria</taxon>
        <taxon>Pseudomonadati</taxon>
        <taxon>Pseudomonadota</taxon>
        <taxon>Alphaproteobacteria</taxon>
        <taxon>Hyphomicrobiales</taxon>
        <taxon>Ahrensiaceae</taxon>
        <taxon>Pseudahrensia</taxon>
    </lineage>
</organism>
<dbReference type="Proteomes" id="UP001597101">
    <property type="component" value="Unassembled WGS sequence"/>
</dbReference>
<keyword evidence="1" id="KW-1133">Transmembrane helix</keyword>
<dbReference type="InterPro" id="IPR032816">
    <property type="entry name" value="VTT_dom"/>
</dbReference>
<feature type="transmembrane region" description="Helical" evidence="1">
    <location>
        <begin position="121"/>
        <end position="145"/>
    </location>
</feature>
<protein>
    <submittedName>
        <fullName evidence="3">YqaA family protein</fullName>
    </submittedName>
</protein>
<name>A0ABW3FE76_9HYPH</name>
<feature type="transmembrane region" description="Helical" evidence="1">
    <location>
        <begin position="37"/>
        <end position="61"/>
    </location>
</feature>
<dbReference type="RefSeq" id="WP_377212048.1">
    <property type="nucleotide sequence ID" value="NZ_JBHTJV010000003.1"/>
</dbReference>
<evidence type="ECO:0000256" key="1">
    <source>
        <dbReference type="SAM" id="Phobius"/>
    </source>
</evidence>
<evidence type="ECO:0000313" key="4">
    <source>
        <dbReference type="Proteomes" id="UP001597101"/>
    </source>
</evidence>
<keyword evidence="1" id="KW-0812">Transmembrane</keyword>
<keyword evidence="4" id="KW-1185">Reference proteome</keyword>
<dbReference type="PANTHER" id="PTHR42709">
    <property type="entry name" value="ALKALINE PHOSPHATASE LIKE PROTEIN"/>
    <property type="match status" value="1"/>
</dbReference>
<dbReference type="Pfam" id="PF09335">
    <property type="entry name" value="VTT_dom"/>
    <property type="match status" value="1"/>
</dbReference>
<gene>
    <name evidence="3" type="ORF">ACFQ14_07365</name>
</gene>
<sequence length="148" mass="16372">MSDFAAYLALFLAAFVAATLFPAQSEAVLVGMLASDRYSVVALVVVASVGNTLGSVVNYWLGRWVETFSDRKWFPVRAAALEKAKDWYRHYGRWSLLLAWAPFIGDPITVAAGVLRERFSIFLVLVAISKTCRYIALTILTLGWFGTA</sequence>
<feature type="domain" description="VTT" evidence="2">
    <location>
        <begin position="26"/>
        <end position="138"/>
    </location>
</feature>
<evidence type="ECO:0000259" key="2">
    <source>
        <dbReference type="Pfam" id="PF09335"/>
    </source>
</evidence>
<feature type="transmembrane region" description="Helical" evidence="1">
    <location>
        <begin position="94"/>
        <end position="115"/>
    </location>
</feature>
<dbReference type="InterPro" id="IPR051311">
    <property type="entry name" value="DedA_domain"/>
</dbReference>
<keyword evidence="1" id="KW-0472">Membrane</keyword>
<accession>A0ABW3FE76</accession>
<dbReference type="PANTHER" id="PTHR42709:SF4">
    <property type="entry name" value="INNER MEMBRANE PROTEIN YQAA"/>
    <property type="match status" value="1"/>
</dbReference>